<dbReference type="Gene3D" id="3.30.530.20">
    <property type="match status" value="1"/>
</dbReference>
<evidence type="ECO:0000313" key="4">
    <source>
        <dbReference type="Proteomes" id="UP000306113"/>
    </source>
</evidence>
<gene>
    <name evidence="3" type="ORF">E7681_05555</name>
</gene>
<sequence length="154" mass="17633">MELDPTTDLSFTRTLPIPPALVWDCWTSPVHIPRFFVPRPHRVTACDIDLRVGGRFNTVFEVEGNEMRNEGVYLEVIPNRRLVFTDAYTEGWKPKPEPFMTAILDLSEDGQGGTIYTATARHRTSELCENHKQMGFYEGWGIVVDQLVEYAQTL</sequence>
<name>A0A4S3MBV4_9RHOB</name>
<protein>
    <submittedName>
        <fullName evidence="3">Polyketide cyclase</fullName>
    </submittedName>
</protein>
<comment type="similarity">
    <text evidence="1">Belongs to the AHA1 family.</text>
</comment>
<dbReference type="Pfam" id="PF08327">
    <property type="entry name" value="AHSA1"/>
    <property type="match status" value="1"/>
</dbReference>
<dbReference type="SUPFAM" id="SSF55961">
    <property type="entry name" value="Bet v1-like"/>
    <property type="match status" value="1"/>
</dbReference>
<dbReference type="AlphaFoldDB" id="A0A4S3MBV4"/>
<accession>A0A4S3MBV4</accession>
<dbReference type="EMBL" id="SSMD01000002">
    <property type="protein sequence ID" value="THD76107.1"/>
    <property type="molecule type" value="Genomic_DNA"/>
</dbReference>
<proteinExistence type="inferred from homology"/>
<dbReference type="RefSeq" id="WP_136338465.1">
    <property type="nucleotide sequence ID" value="NZ_SSMD01000002.1"/>
</dbReference>
<dbReference type="InterPro" id="IPR023393">
    <property type="entry name" value="START-like_dom_sf"/>
</dbReference>
<organism evidence="3 4">
    <name type="scientific">Thalassobius vesicularis</name>
    <dbReference type="NCBI Taxonomy" id="1294297"/>
    <lineage>
        <taxon>Bacteria</taxon>
        <taxon>Pseudomonadati</taxon>
        <taxon>Pseudomonadota</taxon>
        <taxon>Alphaproteobacteria</taxon>
        <taxon>Rhodobacterales</taxon>
        <taxon>Roseobacteraceae</taxon>
        <taxon>Thalassovita</taxon>
    </lineage>
</organism>
<dbReference type="Proteomes" id="UP000306113">
    <property type="component" value="Unassembled WGS sequence"/>
</dbReference>
<keyword evidence="4" id="KW-1185">Reference proteome</keyword>
<evidence type="ECO:0000313" key="3">
    <source>
        <dbReference type="EMBL" id="THD76107.1"/>
    </source>
</evidence>
<comment type="caution">
    <text evidence="3">The sequence shown here is derived from an EMBL/GenBank/DDBJ whole genome shotgun (WGS) entry which is preliminary data.</text>
</comment>
<dbReference type="CDD" id="cd08896">
    <property type="entry name" value="SRPBCC_CalC_Aha1-like_3"/>
    <property type="match status" value="1"/>
</dbReference>
<feature type="domain" description="Activator of Hsp90 ATPase homologue 1/2-like C-terminal" evidence="2">
    <location>
        <begin position="17"/>
        <end position="151"/>
    </location>
</feature>
<reference evidence="3 4" key="1">
    <citation type="submission" date="2019-04" db="EMBL/GenBank/DDBJ databases">
        <title>Draft genome sequence of Youngimonas vesicularis.</title>
        <authorList>
            <person name="Hameed A."/>
        </authorList>
    </citation>
    <scope>NUCLEOTIDE SEQUENCE [LARGE SCALE GENOMIC DNA]</scope>
    <source>
        <strain evidence="3 4">CC-AMW-E</strain>
    </source>
</reference>
<evidence type="ECO:0000256" key="1">
    <source>
        <dbReference type="ARBA" id="ARBA00006817"/>
    </source>
</evidence>
<dbReference type="OrthoDB" id="9805228at2"/>
<evidence type="ECO:0000259" key="2">
    <source>
        <dbReference type="Pfam" id="PF08327"/>
    </source>
</evidence>
<dbReference type="InterPro" id="IPR013538">
    <property type="entry name" value="ASHA1/2-like_C"/>
</dbReference>